<protein>
    <submittedName>
        <fullName evidence="3">PorT family protein</fullName>
    </submittedName>
</protein>
<reference evidence="3 4" key="1">
    <citation type="submission" date="2020-12" db="EMBL/GenBank/DDBJ databases">
        <title>Whole genome sequences of gut porcine anaerobes.</title>
        <authorList>
            <person name="Kubasova T."/>
            <person name="Jahodarova E."/>
            <person name="Rychlik I."/>
        </authorList>
    </citation>
    <scope>NUCLEOTIDE SEQUENCE [LARGE SCALE GENOMIC DNA]</scope>
    <source>
        <strain evidence="3 4">An925</strain>
    </source>
</reference>
<dbReference type="Pfam" id="PF13568">
    <property type="entry name" value="OMP_b-brl_2"/>
    <property type="match status" value="1"/>
</dbReference>
<proteinExistence type="predicted"/>
<evidence type="ECO:0000259" key="2">
    <source>
        <dbReference type="Pfam" id="PF13568"/>
    </source>
</evidence>
<keyword evidence="1" id="KW-0732">Signal</keyword>
<evidence type="ECO:0000313" key="4">
    <source>
        <dbReference type="Proteomes" id="UP001200470"/>
    </source>
</evidence>
<evidence type="ECO:0000256" key="1">
    <source>
        <dbReference type="SAM" id="SignalP"/>
    </source>
</evidence>
<accession>A0ABS9CJZ4</accession>
<gene>
    <name evidence="3" type="ORF">I6E12_11015</name>
</gene>
<dbReference type="EMBL" id="JADYTN010000030">
    <property type="protein sequence ID" value="MCF2564632.1"/>
    <property type="molecule type" value="Genomic_DNA"/>
</dbReference>
<dbReference type="Proteomes" id="UP001200470">
    <property type="component" value="Unassembled WGS sequence"/>
</dbReference>
<feature type="domain" description="Outer membrane protein beta-barrel" evidence="2">
    <location>
        <begin position="18"/>
        <end position="176"/>
    </location>
</feature>
<organism evidence="3 4">
    <name type="scientific">Xylanibacter brevis</name>
    <dbReference type="NCBI Taxonomy" id="83231"/>
    <lineage>
        <taxon>Bacteria</taxon>
        <taxon>Pseudomonadati</taxon>
        <taxon>Bacteroidota</taxon>
        <taxon>Bacteroidia</taxon>
        <taxon>Bacteroidales</taxon>
        <taxon>Prevotellaceae</taxon>
        <taxon>Xylanibacter</taxon>
    </lineage>
</organism>
<feature type="signal peptide" evidence="1">
    <location>
        <begin position="1"/>
        <end position="19"/>
    </location>
</feature>
<dbReference type="InterPro" id="IPR025665">
    <property type="entry name" value="Beta-barrel_OMP_2"/>
</dbReference>
<dbReference type="RefSeq" id="WP_301638565.1">
    <property type="nucleotide sequence ID" value="NZ_JADYTN010000030.1"/>
</dbReference>
<evidence type="ECO:0000313" key="3">
    <source>
        <dbReference type="EMBL" id="MCF2564632.1"/>
    </source>
</evidence>
<sequence>MKKLFLAVVAMMVSATTFAQNEVGQLTIQPKVGVNIANITDGDDADPRIGLAAGAEFEYGLTDNIGLSAGVLYSMQGFKTTEEGVDCTLKLDYLNVPILANFYVAKGFAVKLGVQPGFKLSSKAKVKGSGTSVEVDANDIEGINIKSIDLSIPVGLSYQYQNIVFDARYNWGVTKIVDDADSKHSVFQITVGYKFSL</sequence>
<comment type="caution">
    <text evidence="3">The sequence shown here is derived from an EMBL/GenBank/DDBJ whole genome shotgun (WGS) entry which is preliminary data.</text>
</comment>
<dbReference type="Gene3D" id="2.40.160.170">
    <property type="match status" value="1"/>
</dbReference>
<keyword evidence="4" id="KW-1185">Reference proteome</keyword>
<name>A0ABS9CJZ4_9BACT</name>
<feature type="chain" id="PRO_5045051118" evidence="1">
    <location>
        <begin position="20"/>
        <end position="197"/>
    </location>
</feature>